<feature type="domain" description="HTH gntR-type" evidence="5">
    <location>
        <begin position="3"/>
        <end position="73"/>
    </location>
</feature>
<dbReference type="SUPFAM" id="SSF46785">
    <property type="entry name" value="Winged helix' DNA-binding domain"/>
    <property type="match status" value="1"/>
</dbReference>
<keyword evidence="1" id="KW-0805">Transcription regulation</keyword>
<evidence type="ECO:0000259" key="5">
    <source>
        <dbReference type="PROSITE" id="PS50949"/>
    </source>
</evidence>
<gene>
    <name evidence="6" type="ORF">SAMN05661109_01282</name>
</gene>
<evidence type="ECO:0000256" key="3">
    <source>
        <dbReference type="ARBA" id="ARBA00023163"/>
    </source>
</evidence>
<evidence type="ECO:0000313" key="6">
    <source>
        <dbReference type="EMBL" id="SER88757.1"/>
    </source>
</evidence>
<keyword evidence="2" id="KW-0238">DNA-binding</keyword>
<name>A0A1H9SV81_9CORY</name>
<dbReference type="EMBL" id="FOGQ01000004">
    <property type="protein sequence ID" value="SER88757.1"/>
    <property type="molecule type" value="Genomic_DNA"/>
</dbReference>
<proteinExistence type="predicted"/>
<dbReference type="CDD" id="cd07377">
    <property type="entry name" value="WHTH_GntR"/>
    <property type="match status" value="1"/>
</dbReference>
<protein>
    <submittedName>
        <fullName evidence="6">Regulatory protein, gntR family</fullName>
    </submittedName>
</protein>
<dbReference type="Gene3D" id="1.10.10.10">
    <property type="entry name" value="Winged helix-like DNA-binding domain superfamily/Winged helix DNA-binding domain"/>
    <property type="match status" value="1"/>
</dbReference>
<accession>A0A1H9SV81</accession>
<evidence type="ECO:0000256" key="2">
    <source>
        <dbReference type="ARBA" id="ARBA00023125"/>
    </source>
</evidence>
<dbReference type="PANTHER" id="PTHR44846">
    <property type="entry name" value="MANNOSYL-D-GLYCERATE TRANSPORT/METABOLISM SYSTEM REPRESSOR MNGR-RELATED"/>
    <property type="match status" value="1"/>
</dbReference>
<dbReference type="Pfam" id="PF00392">
    <property type="entry name" value="GntR"/>
    <property type="match status" value="1"/>
</dbReference>
<feature type="region of interest" description="Disordered" evidence="4">
    <location>
        <begin position="63"/>
        <end position="83"/>
    </location>
</feature>
<sequence length="83" mass="8891">MSHVTNQDIAAYLRSAIRDGVYAPGDAIPSESALCRQFGTARGTVRQAVATLRSEGLVTSGSWMANQPWSNDSTTTWKQASTS</sequence>
<dbReference type="Proteomes" id="UP000198929">
    <property type="component" value="Unassembled WGS sequence"/>
</dbReference>
<dbReference type="STRING" id="1121357.SAMN05661109_01282"/>
<keyword evidence="7" id="KW-1185">Reference proteome</keyword>
<evidence type="ECO:0000256" key="1">
    <source>
        <dbReference type="ARBA" id="ARBA00023015"/>
    </source>
</evidence>
<dbReference type="InterPro" id="IPR000524">
    <property type="entry name" value="Tscrpt_reg_HTH_GntR"/>
</dbReference>
<dbReference type="GO" id="GO:0045892">
    <property type="term" value="P:negative regulation of DNA-templated transcription"/>
    <property type="evidence" value="ECO:0007669"/>
    <property type="project" value="TreeGrafter"/>
</dbReference>
<dbReference type="PANTHER" id="PTHR44846:SF1">
    <property type="entry name" value="MANNOSYL-D-GLYCERATE TRANSPORT_METABOLISM SYSTEM REPRESSOR MNGR-RELATED"/>
    <property type="match status" value="1"/>
</dbReference>
<dbReference type="GO" id="GO:0003677">
    <property type="term" value="F:DNA binding"/>
    <property type="evidence" value="ECO:0007669"/>
    <property type="project" value="UniProtKB-KW"/>
</dbReference>
<dbReference type="PRINTS" id="PR00035">
    <property type="entry name" value="HTHGNTR"/>
</dbReference>
<dbReference type="GO" id="GO:0003700">
    <property type="term" value="F:DNA-binding transcription factor activity"/>
    <property type="evidence" value="ECO:0007669"/>
    <property type="project" value="InterPro"/>
</dbReference>
<dbReference type="InterPro" id="IPR036390">
    <property type="entry name" value="WH_DNA-bd_sf"/>
</dbReference>
<keyword evidence="3" id="KW-0804">Transcription</keyword>
<dbReference type="PROSITE" id="PS50949">
    <property type="entry name" value="HTH_GNTR"/>
    <property type="match status" value="1"/>
</dbReference>
<dbReference type="SMART" id="SM00345">
    <property type="entry name" value="HTH_GNTR"/>
    <property type="match status" value="1"/>
</dbReference>
<evidence type="ECO:0000313" key="7">
    <source>
        <dbReference type="Proteomes" id="UP000198929"/>
    </source>
</evidence>
<reference evidence="7" key="1">
    <citation type="submission" date="2016-10" db="EMBL/GenBank/DDBJ databases">
        <authorList>
            <person name="Varghese N."/>
            <person name="Submissions S."/>
        </authorList>
    </citation>
    <scope>NUCLEOTIDE SEQUENCE [LARGE SCALE GENOMIC DNA]</scope>
    <source>
        <strain evidence="7">DSM 20524</strain>
    </source>
</reference>
<dbReference type="RefSeq" id="WP_231910144.1">
    <property type="nucleotide sequence ID" value="NZ_CP047199.1"/>
</dbReference>
<dbReference type="InterPro" id="IPR050679">
    <property type="entry name" value="Bact_HTH_transcr_reg"/>
</dbReference>
<dbReference type="AlphaFoldDB" id="A0A1H9SV81"/>
<evidence type="ECO:0000256" key="4">
    <source>
        <dbReference type="SAM" id="MobiDB-lite"/>
    </source>
</evidence>
<organism evidence="6 7">
    <name type="scientific">Corynebacterium cystitidis DSM 20524</name>
    <dbReference type="NCBI Taxonomy" id="1121357"/>
    <lineage>
        <taxon>Bacteria</taxon>
        <taxon>Bacillati</taxon>
        <taxon>Actinomycetota</taxon>
        <taxon>Actinomycetes</taxon>
        <taxon>Mycobacteriales</taxon>
        <taxon>Corynebacteriaceae</taxon>
        <taxon>Corynebacterium</taxon>
    </lineage>
</organism>
<dbReference type="InterPro" id="IPR036388">
    <property type="entry name" value="WH-like_DNA-bd_sf"/>
</dbReference>